<evidence type="ECO:0000256" key="1">
    <source>
        <dbReference type="SAM" id="MobiDB-lite"/>
    </source>
</evidence>
<evidence type="ECO:0000313" key="3">
    <source>
        <dbReference type="Proteomes" id="UP000822688"/>
    </source>
</evidence>
<feature type="region of interest" description="Disordered" evidence="1">
    <location>
        <begin position="45"/>
        <end position="72"/>
    </location>
</feature>
<evidence type="ECO:0000313" key="2">
    <source>
        <dbReference type="EMBL" id="KAG0572847.1"/>
    </source>
</evidence>
<proteinExistence type="predicted"/>
<name>A0A8T0HPY1_CERPU</name>
<dbReference type="EMBL" id="CM026426">
    <property type="protein sequence ID" value="KAG0572847.1"/>
    <property type="molecule type" value="Genomic_DNA"/>
</dbReference>
<organism evidence="2 3">
    <name type="scientific">Ceratodon purpureus</name>
    <name type="common">Fire moss</name>
    <name type="synonym">Dicranum purpureum</name>
    <dbReference type="NCBI Taxonomy" id="3225"/>
    <lineage>
        <taxon>Eukaryota</taxon>
        <taxon>Viridiplantae</taxon>
        <taxon>Streptophyta</taxon>
        <taxon>Embryophyta</taxon>
        <taxon>Bryophyta</taxon>
        <taxon>Bryophytina</taxon>
        <taxon>Bryopsida</taxon>
        <taxon>Dicranidae</taxon>
        <taxon>Pseudoditrichales</taxon>
        <taxon>Ditrichaceae</taxon>
        <taxon>Ceratodon</taxon>
    </lineage>
</organism>
<accession>A0A8T0HPY1</accession>
<dbReference type="AlphaFoldDB" id="A0A8T0HPY1"/>
<reference evidence="2" key="1">
    <citation type="submission" date="2020-06" db="EMBL/GenBank/DDBJ databases">
        <title>WGS assembly of Ceratodon purpureus strain R40.</title>
        <authorList>
            <person name="Carey S.B."/>
            <person name="Jenkins J."/>
            <person name="Shu S."/>
            <person name="Lovell J.T."/>
            <person name="Sreedasyam A."/>
            <person name="Maumus F."/>
            <person name="Tiley G.P."/>
            <person name="Fernandez-Pozo N."/>
            <person name="Barry K."/>
            <person name="Chen C."/>
            <person name="Wang M."/>
            <person name="Lipzen A."/>
            <person name="Daum C."/>
            <person name="Saski C.A."/>
            <person name="Payton A.C."/>
            <person name="Mcbreen J.C."/>
            <person name="Conrad R.E."/>
            <person name="Kollar L.M."/>
            <person name="Olsson S."/>
            <person name="Huttunen S."/>
            <person name="Landis J.B."/>
            <person name="Wickett N.J."/>
            <person name="Johnson M.G."/>
            <person name="Rensing S.A."/>
            <person name="Grimwood J."/>
            <person name="Schmutz J."/>
            <person name="Mcdaniel S.F."/>
        </authorList>
    </citation>
    <scope>NUCLEOTIDE SEQUENCE</scope>
    <source>
        <strain evidence="2">R40</strain>
    </source>
</reference>
<sequence>MAANSMFQECFGQEDDVMEVDCPSQSLKKLLAAKAKEKYAAYGNTAGTRKRARDSATTSMPSPLRAPPPICSVPDRAHRHKLWLEFAVMEKLAEDEGREPLLDGEPLQTES</sequence>
<dbReference type="Proteomes" id="UP000822688">
    <property type="component" value="Chromosome V"/>
</dbReference>
<comment type="caution">
    <text evidence="2">The sequence shown here is derived from an EMBL/GenBank/DDBJ whole genome shotgun (WGS) entry which is preliminary data.</text>
</comment>
<gene>
    <name evidence="2" type="ORF">KC19_VG129600</name>
</gene>
<keyword evidence="3" id="KW-1185">Reference proteome</keyword>
<protein>
    <submittedName>
        <fullName evidence="2">Uncharacterized protein</fullName>
    </submittedName>
</protein>